<sequence>MAELEPRNFLQPCLLLLLRERPDHGYELAARLRPMHDGDGDAGGVYRALRGLERQGLVRSEWQTSEVGPARRTYHLTADGVACLDAQAQGLERIHQVLHVFLDRYARVVAADRRFGLEGVGDEPCHDRGDGRDRDGGVRPAYRAGRRAGR</sequence>
<evidence type="ECO:0000259" key="2">
    <source>
        <dbReference type="Pfam" id="PF03551"/>
    </source>
</evidence>
<evidence type="ECO:0000313" key="4">
    <source>
        <dbReference type="Proteomes" id="UP000321328"/>
    </source>
</evidence>
<dbReference type="OrthoDB" id="9814826at2"/>
<dbReference type="InterPro" id="IPR005149">
    <property type="entry name" value="Tscrpt_reg_PadR_N"/>
</dbReference>
<dbReference type="PANTHER" id="PTHR33169">
    <property type="entry name" value="PADR-FAMILY TRANSCRIPTIONAL REGULATOR"/>
    <property type="match status" value="1"/>
</dbReference>
<dbReference type="InterPro" id="IPR036388">
    <property type="entry name" value="WH-like_DNA-bd_sf"/>
</dbReference>
<accession>A0A511D577</accession>
<proteinExistence type="predicted"/>
<protein>
    <recommendedName>
        <fullName evidence="2">Transcription regulator PadR N-terminal domain-containing protein</fullName>
    </recommendedName>
</protein>
<reference evidence="3 4" key="1">
    <citation type="submission" date="2019-07" db="EMBL/GenBank/DDBJ databases">
        <title>Whole genome shotgun sequence of Pseudonocardia asaccharolytica NBRC 16224.</title>
        <authorList>
            <person name="Hosoyama A."/>
            <person name="Uohara A."/>
            <person name="Ohji S."/>
            <person name="Ichikawa N."/>
        </authorList>
    </citation>
    <scope>NUCLEOTIDE SEQUENCE [LARGE SCALE GENOMIC DNA]</scope>
    <source>
        <strain evidence="3 4">NBRC 16224</strain>
    </source>
</reference>
<organism evidence="3 4">
    <name type="scientific">Pseudonocardia asaccharolytica DSM 44247 = NBRC 16224</name>
    <dbReference type="NCBI Taxonomy" id="1123024"/>
    <lineage>
        <taxon>Bacteria</taxon>
        <taxon>Bacillati</taxon>
        <taxon>Actinomycetota</taxon>
        <taxon>Actinomycetes</taxon>
        <taxon>Pseudonocardiales</taxon>
        <taxon>Pseudonocardiaceae</taxon>
        <taxon>Pseudonocardia</taxon>
    </lineage>
</organism>
<feature type="region of interest" description="Disordered" evidence="1">
    <location>
        <begin position="120"/>
        <end position="150"/>
    </location>
</feature>
<feature type="compositionally biased region" description="Basic and acidic residues" evidence="1">
    <location>
        <begin position="123"/>
        <end position="137"/>
    </location>
</feature>
<comment type="caution">
    <text evidence="3">The sequence shown here is derived from an EMBL/GenBank/DDBJ whole genome shotgun (WGS) entry which is preliminary data.</text>
</comment>
<dbReference type="EMBL" id="BJVI01000047">
    <property type="protein sequence ID" value="GEL19807.1"/>
    <property type="molecule type" value="Genomic_DNA"/>
</dbReference>
<evidence type="ECO:0000313" key="3">
    <source>
        <dbReference type="EMBL" id="GEL19807.1"/>
    </source>
</evidence>
<dbReference type="SUPFAM" id="SSF46785">
    <property type="entry name" value="Winged helix' DNA-binding domain"/>
    <property type="match status" value="1"/>
</dbReference>
<dbReference type="Gene3D" id="1.10.10.10">
    <property type="entry name" value="Winged helix-like DNA-binding domain superfamily/Winged helix DNA-binding domain"/>
    <property type="match status" value="1"/>
</dbReference>
<feature type="domain" description="Transcription regulator PadR N-terminal" evidence="2">
    <location>
        <begin position="14"/>
        <end position="84"/>
    </location>
</feature>
<dbReference type="Pfam" id="PF03551">
    <property type="entry name" value="PadR"/>
    <property type="match status" value="1"/>
</dbReference>
<dbReference type="InterPro" id="IPR036390">
    <property type="entry name" value="WH_DNA-bd_sf"/>
</dbReference>
<dbReference type="AlphaFoldDB" id="A0A511D577"/>
<gene>
    <name evidence="3" type="ORF">PA7_36440</name>
</gene>
<name>A0A511D577_9PSEU</name>
<dbReference type="STRING" id="1123024.GCA_000423625_01465"/>
<dbReference type="PANTHER" id="PTHR33169:SF14">
    <property type="entry name" value="TRANSCRIPTIONAL REGULATOR RV3488"/>
    <property type="match status" value="1"/>
</dbReference>
<evidence type="ECO:0000256" key="1">
    <source>
        <dbReference type="SAM" id="MobiDB-lite"/>
    </source>
</evidence>
<keyword evidence="4" id="KW-1185">Reference proteome</keyword>
<dbReference type="RefSeq" id="WP_084795956.1">
    <property type="nucleotide sequence ID" value="NZ_AUII01000005.1"/>
</dbReference>
<dbReference type="InterPro" id="IPR052509">
    <property type="entry name" value="Metal_resp_DNA-bind_regulator"/>
</dbReference>
<dbReference type="Proteomes" id="UP000321328">
    <property type="component" value="Unassembled WGS sequence"/>
</dbReference>